<dbReference type="OrthoDB" id="1930729at2759"/>
<evidence type="ECO:0000313" key="2">
    <source>
        <dbReference type="Proteomes" id="UP000326396"/>
    </source>
</evidence>
<reference evidence="1 2" key="1">
    <citation type="submission" date="2019-05" db="EMBL/GenBank/DDBJ databases">
        <title>Mikania micrantha, genome provides insights into the molecular mechanism of rapid growth.</title>
        <authorList>
            <person name="Liu B."/>
        </authorList>
    </citation>
    <scope>NUCLEOTIDE SEQUENCE [LARGE SCALE GENOMIC DNA]</scope>
    <source>
        <strain evidence="1">NLD-2019</strain>
        <tissue evidence="1">Leaf</tissue>
    </source>
</reference>
<evidence type="ECO:0000313" key="1">
    <source>
        <dbReference type="EMBL" id="KAD4179138.1"/>
    </source>
</evidence>
<comment type="caution">
    <text evidence="1">The sequence shown here is derived from an EMBL/GenBank/DDBJ whole genome shotgun (WGS) entry which is preliminary data.</text>
</comment>
<gene>
    <name evidence="1" type="ORF">E3N88_27729</name>
</gene>
<accession>A0A5N6MXK1</accession>
<sequence>MGPVTEAVKKRKWAIPDDESDNWSNDVLEFYQNGDSTYFGERIDIWNDQCFAPRLNLKSTQPDGQLIHAMLLHQVPVTFDPEFDGIAYLVGGPDKEVLRFGPREFCIITGFKFGDNSTKSKGVDLFFNRVLDENISLPITVNKLKTFLVENENNFNDDDIVRLCLLLILYSFSWV</sequence>
<dbReference type="PANTHER" id="PTHR48449:SF1">
    <property type="entry name" value="DUF1985 DOMAIN-CONTAINING PROTEIN"/>
    <property type="match status" value="1"/>
</dbReference>
<keyword evidence="2" id="KW-1185">Reference proteome</keyword>
<dbReference type="Proteomes" id="UP000326396">
    <property type="component" value="Linkage Group LG4"/>
</dbReference>
<dbReference type="EMBL" id="SZYD01000014">
    <property type="protein sequence ID" value="KAD4179138.1"/>
    <property type="molecule type" value="Genomic_DNA"/>
</dbReference>
<organism evidence="1 2">
    <name type="scientific">Mikania micrantha</name>
    <name type="common">bitter vine</name>
    <dbReference type="NCBI Taxonomy" id="192012"/>
    <lineage>
        <taxon>Eukaryota</taxon>
        <taxon>Viridiplantae</taxon>
        <taxon>Streptophyta</taxon>
        <taxon>Embryophyta</taxon>
        <taxon>Tracheophyta</taxon>
        <taxon>Spermatophyta</taxon>
        <taxon>Magnoliopsida</taxon>
        <taxon>eudicotyledons</taxon>
        <taxon>Gunneridae</taxon>
        <taxon>Pentapetalae</taxon>
        <taxon>asterids</taxon>
        <taxon>campanulids</taxon>
        <taxon>Asterales</taxon>
        <taxon>Asteraceae</taxon>
        <taxon>Asteroideae</taxon>
        <taxon>Heliantheae alliance</taxon>
        <taxon>Eupatorieae</taxon>
        <taxon>Mikania</taxon>
    </lineage>
</organism>
<proteinExistence type="predicted"/>
<dbReference type="PANTHER" id="PTHR48449">
    <property type="entry name" value="DUF1985 DOMAIN-CONTAINING PROTEIN"/>
    <property type="match status" value="1"/>
</dbReference>
<protein>
    <submittedName>
        <fullName evidence="1">Uncharacterized protein</fullName>
    </submittedName>
</protein>
<name>A0A5N6MXK1_9ASTR</name>
<dbReference type="AlphaFoldDB" id="A0A5N6MXK1"/>